<dbReference type="InterPro" id="IPR006134">
    <property type="entry name" value="DNA-dir_DNA_pol_B_multi_dom"/>
</dbReference>
<dbReference type="Gene3D" id="1.10.132.60">
    <property type="entry name" value="DNA polymerase family B, C-terminal domain"/>
    <property type="match status" value="1"/>
</dbReference>
<dbReference type="InterPro" id="IPR023211">
    <property type="entry name" value="DNA_pol_palm_dom_sf"/>
</dbReference>
<feature type="domain" description="DNA-directed DNA polymerase family B multifunctional" evidence="8">
    <location>
        <begin position="403"/>
        <end position="728"/>
    </location>
</feature>
<dbReference type="EC" id="2.7.7.7" evidence="7"/>
<keyword evidence="3 7" id="KW-0548">Nucleotidyltransferase</keyword>
<gene>
    <name evidence="10" type="ORF">DSLASN_13190</name>
</gene>
<evidence type="ECO:0000256" key="7">
    <source>
        <dbReference type="RuleBase" id="RU000442"/>
    </source>
</evidence>
<dbReference type="SUPFAM" id="SSF53098">
    <property type="entry name" value="Ribonuclease H-like"/>
    <property type="match status" value="1"/>
</dbReference>
<evidence type="ECO:0000256" key="4">
    <source>
        <dbReference type="ARBA" id="ARBA00022932"/>
    </source>
</evidence>
<dbReference type="InterPro" id="IPR036397">
    <property type="entry name" value="RNaseH_sf"/>
</dbReference>
<dbReference type="InterPro" id="IPR050240">
    <property type="entry name" value="DNA_pol_type-B"/>
</dbReference>
<dbReference type="SUPFAM" id="SSF56672">
    <property type="entry name" value="DNA/RNA polymerases"/>
    <property type="match status" value="1"/>
</dbReference>
<dbReference type="SMART" id="SM00486">
    <property type="entry name" value="POLBc"/>
    <property type="match status" value="1"/>
</dbReference>
<keyword evidence="4 7" id="KW-0239">DNA-directed DNA polymerase</keyword>
<name>A0ABM7PET1_9BACT</name>
<keyword evidence="7" id="KW-0235">DNA replication</keyword>
<dbReference type="InterPro" id="IPR042087">
    <property type="entry name" value="DNA_pol_B_thumb"/>
</dbReference>
<dbReference type="PANTHER" id="PTHR10322">
    <property type="entry name" value="DNA POLYMERASE CATALYTIC SUBUNIT"/>
    <property type="match status" value="1"/>
</dbReference>
<proteinExistence type="inferred from homology"/>
<dbReference type="Gene3D" id="3.90.1600.10">
    <property type="entry name" value="Palm domain of DNA polymerase"/>
    <property type="match status" value="2"/>
</dbReference>
<dbReference type="InterPro" id="IPR012337">
    <property type="entry name" value="RNaseH-like_sf"/>
</dbReference>
<feature type="domain" description="DNA-directed DNA polymerase family B exonuclease" evidence="9">
    <location>
        <begin position="98"/>
        <end position="308"/>
    </location>
</feature>
<evidence type="ECO:0000256" key="1">
    <source>
        <dbReference type="ARBA" id="ARBA00005755"/>
    </source>
</evidence>
<dbReference type="InterPro" id="IPR017964">
    <property type="entry name" value="DNA-dir_DNA_pol_B_CS"/>
</dbReference>
<dbReference type="PROSITE" id="PS00116">
    <property type="entry name" value="DNA_POLYMERASE_B"/>
    <property type="match status" value="1"/>
</dbReference>
<dbReference type="PRINTS" id="PR00106">
    <property type="entry name" value="DNAPOLB"/>
</dbReference>
<dbReference type="RefSeq" id="WP_236891972.1">
    <property type="nucleotide sequence ID" value="NZ_AP024488.1"/>
</dbReference>
<protein>
    <recommendedName>
        <fullName evidence="7">DNA polymerase</fullName>
        <ecNumber evidence="7">2.7.7.7</ecNumber>
    </recommendedName>
</protein>
<reference evidence="10 11" key="1">
    <citation type="submission" date="2021-02" db="EMBL/GenBank/DDBJ databases">
        <title>Complete genome of Desulfoluna sp. strain ASN36.</title>
        <authorList>
            <person name="Takahashi A."/>
            <person name="Kojima H."/>
            <person name="Fukui M."/>
        </authorList>
    </citation>
    <scope>NUCLEOTIDE SEQUENCE [LARGE SCALE GENOMIC DNA]</scope>
    <source>
        <strain evidence="10 11">ASN36</strain>
    </source>
</reference>
<dbReference type="NCBIfam" id="NF004421">
    <property type="entry name" value="PRK05762.1-2"/>
    <property type="match status" value="1"/>
</dbReference>
<dbReference type="Pfam" id="PF03104">
    <property type="entry name" value="DNA_pol_B_exo1"/>
    <property type="match status" value="1"/>
</dbReference>
<evidence type="ECO:0000256" key="3">
    <source>
        <dbReference type="ARBA" id="ARBA00022695"/>
    </source>
</evidence>
<dbReference type="Proteomes" id="UP001320148">
    <property type="component" value="Chromosome"/>
</dbReference>
<dbReference type="Gene3D" id="2.40.50.590">
    <property type="match status" value="1"/>
</dbReference>
<dbReference type="Pfam" id="PF00136">
    <property type="entry name" value="DNA_pol_B"/>
    <property type="match status" value="1"/>
</dbReference>
<evidence type="ECO:0000313" key="11">
    <source>
        <dbReference type="Proteomes" id="UP001320148"/>
    </source>
</evidence>
<dbReference type="InterPro" id="IPR006172">
    <property type="entry name" value="DNA-dir_DNA_pol_B"/>
</dbReference>
<sequence>MDMLKGYILTRERMDAGDSHCLRYAGISDRGPFEVTVTDHRPLFFIRRDAVLPRTSFHCERRAVELTDFLGHPVDALYFKTQSLFFEARKVYEELTIQTFEADVYPEERYLMERFIHGSVDIYGQPRLRDGVLHFVDPEIRKTEYTPRLSVLSLDIETGQRGELYSIACHVTGPDRGDGKKSNVGLVLMHDAGASTVKEPRGARAESGLFPGKLCEALPDGGFLYRVETEKQLLQGFLTALRTFDPDILIGWHVIGFDLLFLEKKCNALGVPFLLGRDRRTARIREVRKGVYRVDASGRIVIDGPPALRGAFYSFDNFRLETVAAELLGTGKDIGEGVDKVAEIERRFREDKVALARYNLLDCTLVSDIFDKTGLIDHLFKRAIITGLAMDRVGMSVAAFDHFMLPQVHRHGLVAINIRDVKSEGHAKGGYVFSKEPGLYEHVVVLDFKSLYPSIIRTFKIDPLSRLKAGADPIDTPVGLSFSRTTHVLPGYIRRLMDMREHAKKNKDPHLSQAIKILMNSFYGVMGTPGCRFYHPDLPSAITGTGQWVLKSTRSYLEESGYDVIYGDTDSVFVKLKEEEIADATAPEKLVSRLNAFMDGKIREDFGLESQLELEFEKHFLRFFLPSLRGGGESAKKRYAGIIMKDGKEELVLTGLEFVRSDWTRFARDLQYELFQRIFHDEDVDGWLKQKVADLKNHVYDQDLIYKKRLTKSPKEYTKAIPPHVKAALLLGDAGANAKESRYVMTLRGPIPVELPHDDLDYPHYIEKQLKPIFDSVMIFFDKSYNEIIHGRQLNLF</sequence>
<evidence type="ECO:0000259" key="8">
    <source>
        <dbReference type="Pfam" id="PF00136"/>
    </source>
</evidence>
<keyword evidence="11" id="KW-1185">Reference proteome</keyword>
<evidence type="ECO:0000256" key="5">
    <source>
        <dbReference type="ARBA" id="ARBA00023125"/>
    </source>
</evidence>
<accession>A0ABM7PET1</accession>
<dbReference type="InterPro" id="IPR043502">
    <property type="entry name" value="DNA/RNA_pol_sf"/>
</dbReference>
<dbReference type="InterPro" id="IPR006133">
    <property type="entry name" value="DNA-dir_DNA_pol_B_exonuc"/>
</dbReference>
<keyword evidence="2 7" id="KW-0808">Transferase</keyword>
<dbReference type="Gene3D" id="3.30.420.10">
    <property type="entry name" value="Ribonuclease H-like superfamily/Ribonuclease H"/>
    <property type="match status" value="1"/>
</dbReference>
<comment type="catalytic activity">
    <reaction evidence="6 7">
        <text>DNA(n) + a 2'-deoxyribonucleoside 5'-triphosphate = DNA(n+1) + diphosphate</text>
        <dbReference type="Rhea" id="RHEA:22508"/>
        <dbReference type="Rhea" id="RHEA-COMP:17339"/>
        <dbReference type="Rhea" id="RHEA-COMP:17340"/>
        <dbReference type="ChEBI" id="CHEBI:33019"/>
        <dbReference type="ChEBI" id="CHEBI:61560"/>
        <dbReference type="ChEBI" id="CHEBI:173112"/>
        <dbReference type="EC" id="2.7.7.7"/>
    </reaction>
</comment>
<keyword evidence="5 7" id="KW-0238">DNA-binding</keyword>
<dbReference type="Gene3D" id="1.10.287.690">
    <property type="entry name" value="Helix hairpin bin"/>
    <property type="match status" value="1"/>
</dbReference>
<evidence type="ECO:0000256" key="6">
    <source>
        <dbReference type="ARBA" id="ARBA00049244"/>
    </source>
</evidence>
<evidence type="ECO:0000313" key="10">
    <source>
        <dbReference type="EMBL" id="BCS95687.1"/>
    </source>
</evidence>
<dbReference type="EMBL" id="AP024488">
    <property type="protein sequence ID" value="BCS95687.1"/>
    <property type="molecule type" value="Genomic_DNA"/>
</dbReference>
<evidence type="ECO:0000259" key="9">
    <source>
        <dbReference type="Pfam" id="PF03104"/>
    </source>
</evidence>
<comment type="similarity">
    <text evidence="1 7">Belongs to the DNA polymerase type-B family.</text>
</comment>
<evidence type="ECO:0000256" key="2">
    <source>
        <dbReference type="ARBA" id="ARBA00022679"/>
    </source>
</evidence>
<organism evidence="10 11">
    <name type="scientific">Desulfoluna limicola</name>
    <dbReference type="NCBI Taxonomy" id="2810562"/>
    <lineage>
        <taxon>Bacteria</taxon>
        <taxon>Pseudomonadati</taxon>
        <taxon>Thermodesulfobacteriota</taxon>
        <taxon>Desulfobacteria</taxon>
        <taxon>Desulfobacterales</taxon>
        <taxon>Desulfolunaceae</taxon>
        <taxon>Desulfoluna</taxon>
    </lineage>
</organism>
<dbReference type="PANTHER" id="PTHR10322:SF23">
    <property type="entry name" value="DNA POLYMERASE DELTA CATALYTIC SUBUNIT"/>
    <property type="match status" value="1"/>
</dbReference>